<evidence type="ECO:0000313" key="2">
    <source>
        <dbReference type="EMBL" id="CAI9108386.1"/>
    </source>
</evidence>
<dbReference type="EMBL" id="OX459123">
    <property type="protein sequence ID" value="CAI9108386.1"/>
    <property type="molecule type" value="Genomic_DNA"/>
</dbReference>
<feature type="compositionally biased region" description="Low complexity" evidence="1">
    <location>
        <begin position="48"/>
        <end position="58"/>
    </location>
</feature>
<dbReference type="AlphaFoldDB" id="A0AAV1DKJ5"/>
<organism evidence="2 3">
    <name type="scientific">Oldenlandia corymbosa var. corymbosa</name>
    <dbReference type="NCBI Taxonomy" id="529605"/>
    <lineage>
        <taxon>Eukaryota</taxon>
        <taxon>Viridiplantae</taxon>
        <taxon>Streptophyta</taxon>
        <taxon>Embryophyta</taxon>
        <taxon>Tracheophyta</taxon>
        <taxon>Spermatophyta</taxon>
        <taxon>Magnoliopsida</taxon>
        <taxon>eudicotyledons</taxon>
        <taxon>Gunneridae</taxon>
        <taxon>Pentapetalae</taxon>
        <taxon>asterids</taxon>
        <taxon>lamiids</taxon>
        <taxon>Gentianales</taxon>
        <taxon>Rubiaceae</taxon>
        <taxon>Rubioideae</taxon>
        <taxon>Spermacoceae</taxon>
        <taxon>Hedyotis-Oldenlandia complex</taxon>
        <taxon>Oldenlandia</taxon>
    </lineage>
</organism>
<evidence type="ECO:0000313" key="3">
    <source>
        <dbReference type="Proteomes" id="UP001161247"/>
    </source>
</evidence>
<feature type="compositionally biased region" description="Basic and acidic residues" evidence="1">
    <location>
        <begin position="10"/>
        <end position="47"/>
    </location>
</feature>
<keyword evidence="3" id="KW-1185">Reference proteome</keyword>
<reference evidence="2" key="1">
    <citation type="submission" date="2023-03" db="EMBL/GenBank/DDBJ databases">
        <authorList>
            <person name="Julca I."/>
        </authorList>
    </citation>
    <scope>NUCLEOTIDE SEQUENCE</scope>
</reference>
<name>A0AAV1DKJ5_OLDCO</name>
<evidence type="ECO:0000256" key="1">
    <source>
        <dbReference type="SAM" id="MobiDB-lite"/>
    </source>
</evidence>
<sequence length="107" mass="12256">GGGRPLKFSRLHEGSRPPSFKKTESSKLRDEEDKAKETGPDFGRERTSNCSGSHRSSWWSTSFHHRQLIFGLLKSKRGRRHRRLSTSIPEDDPKAALSRIELQGFNH</sequence>
<feature type="non-terminal residue" evidence="2">
    <location>
        <position position="1"/>
    </location>
</feature>
<dbReference type="Proteomes" id="UP001161247">
    <property type="component" value="Chromosome 6"/>
</dbReference>
<accession>A0AAV1DKJ5</accession>
<protein>
    <submittedName>
        <fullName evidence="2">OLC1v1007959C1</fullName>
    </submittedName>
</protein>
<feature type="non-terminal residue" evidence="2">
    <location>
        <position position="107"/>
    </location>
</feature>
<proteinExistence type="predicted"/>
<feature type="region of interest" description="Disordered" evidence="1">
    <location>
        <begin position="1"/>
        <end position="58"/>
    </location>
</feature>
<gene>
    <name evidence="2" type="ORF">OLC1_LOCUS16484</name>
</gene>